<name>A0ABN7R6D7_9BACT</name>
<protein>
    <submittedName>
        <fullName evidence="1">Uncharacterized protein</fullName>
    </submittedName>
</protein>
<proteinExistence type="predicted"/>
<dbReference type="Proteomes" id="UP000679725">
    <property type="component" value="Unassembled WGS sequence"/>
</dbReference>
<dbReference type="EMBL" id="CAJRAU010000001">
    <property type="protein sequence ID" value="CAG5067940.1"/>
    <property type="molecule type" value="Genomic_DNA"/>
</dbReference>
<sequence>MDTHVAEIIDFEIQQLDADGLQPTISGAALSAVLKLQIGAKFYRFGGRNLFASVPNAETLDFTGFFILRCMQVLRVSKSSAMVGEIIKVCVDGDKVVGITSLGFDDFFYPVEEFENLANGENDED</sequence>
<evidence type="ECO:0000313" key="1">
    <source>
        <dbReference type="EMBL" id="CAG5067940.1"/>
    </source>
</evidence>
<evidence type="ECO:0000313" key="2">
    <source>
        <dbReference type="Proteomes" id="UP000679725"/>
    </source>
</evidence>
<reference evidence="1 2" key="1">
    <citation type="submission" date="2021-04" db="EMBL/GenBank/DDBJ databases">
        <authorList>
            <person name="Rodrigo-Torres L."/>
            <person name="Arahal R. D."/>
            <person name="Lucena T."/>
        </authorList>
    </citation>
    <scope>NUCLEOTIDE SEQUENCE [LARGE SCALE GENOMIC DNA]</scope>
    <source>
        <strain evidence="1 2">CECT 9623</strain>
    </source>
</reference>
<organism evidence="1 2">
    <name type="scientific">Dyadobacter linearis</name>
    <dbReference type="NCBI Taxonomy" id="2823330"/>
    <lineage>
        <taxon>Bacteria</taxon>
        <taxon>Pseudomonadati</taxon>
        <taxon>Bacteroidota</taxon>
        <taxon>Cytophagia</taxon>
        <taxon>Cytophagales</taxon>
        <taxon>Spirosomataceae</taxon>
        <taxon>Dyadobacter</taxon>
    </lineage>
</organism>
<dbReference type="RefSeq" id="WP_215232070.1">
    <property type="nucleotide sequence ID" value="NZ_CAJRAU010000001.1"/>
</dbReference>
<accession>A0ABN7R6D7</accession>
<comment type="caution">
    <text evidence="1">The sequence shown here is derived from an EMBL/GenBank/DDBJ whole genome shotgun (WGS) entry which is preliminary data.</text>
</comment>
<gene>
    <name evidence="1" type="ORF">DYBT9623_00668</name>
</gene>
<keyword evidence="2" id="KW-1185">Reference proteome</keyword>